<keyword evidence="3" id="KW-1185">Reference proteome</keyword>
<evidence type="ECO:0000259" key="1">
    <source>
        <dbReference type="Pfam" id="PF06568"/>
    </source>
</evidence>
<dbReference type="InterPro" id="IPR009506">
    <property type="entry name" value="YjiS-like"/>
</dbReference>
<evidence type="ECO:0000313" key="2">
    <source>
        <dbReference type="EMBL" id="QDO99719.1"/>
    </source>
</evidence>
<dbReference type="Proteomes" id="UP000317496">
    <property type="component" value="Chromosome"/>
</dbReference>
<proteinExistence type="predicted"/>
<dbReference type="EMBL" id="CP041636">
    <property type="protein sequence ID" value="QDO99719.1"/>
    <property type="molecule type" value="Genomic_DNA"/>
</dbReference>
<dbReference type="KEGG" id="fer:FNB15_10245"/>
<organism evidence="2 3">
    <name type="scientific">Ferrovibrio terrae</name>
    <dbReference type="NCBI Taxonomy" id="2594003"/>
    <lineage>
        <taxon>Bacteria</taxon>
        <taxon>Pseudomonadati</taxon>
        <taxon>Pseudomonadota</taxon>
        <taxon>Alphaproteobacteria</taxon>
        <taxon>Rhodospirillales</taxon>
        <taxon>Rhodospirillaceae</taxon>
        <taxon>Ferrovibrio</taxon>
    </lineage>
</organism>
<dbReference type="AlphaFoldDB" id="A0A516H7J3"/>
<dbReference type="OrthoDB" id="7376415at2"/>
<name>A0A516H7J3_9PROT</name>
<gene>
    <name evidence="2" type="ORF">FNB15_10245</name>
</gene>
<accession>A0A516H7J3</accession>
<evidence type="ECO:0000313" key="3">
    <source>
        <dbReference type="Proteomes" id="UP000317496"/>
    </source>
</evidence>
<reference evidence="2 3" key="1">
    <citation type="submission" date="2019-07" db="EMBL/GenBank/DDBJ databases">
        <title>Genome sequencing for Ferrovibrio sp. K5.</title>
        <authorList>
            <person name="Park S.-J."/>
        </authorList>
    </citation>
    <scope>NUCLEOTIDE SEQUENCE [LARGE SCALE GENOMIC DNA]</scope>
    <source>
        <strain evidence="2 3">K5</strain>
    </source>
</reference>
<sequence>MTVSHAHTAAFPLLHRLQQGATGLLLRLAAAERERRERRQMAELCDATLRDLGLSRADIWGELDKPVWRR</sequence>
<feature type="domain" description="YjiS-like" evidence="1">
    <location>
        <begin position="25"/>
        <end position="59"/>
    </location>
</feature>
<dbReference type="Pfam" id="PF06568">
    <property type="entry name" value="YjiS-like"/>
    <property type="match status" value="1"/>
</dbReference>
<protein>
    <submittedName>
        <fullName evidence="2">DUF1127 domain-containing protein</fullName>
    </submittedName>
</protein>